<evidence type="ECO:0000256" key="2">
    <source>
        <dbReference type="ARBA" id="ARBA00022448"/>
    </source>
</evidence>
<name>A0A3L9ZWH1_9FLAO</name>
<dbReference type="InterPro" id="IPR008969">
    <property type="entry name" value="CarboxyPept-like_regulatory"/>
</dbReference>
<evidence type="ECO:0000256" key="3">
    <source>
        <dbReference type="ARBA" id="ARBA00022452"/>
    </source>
</evidence>
<evidence type="ECO:0000313" key="14">
    <source>
        <dbReference type="Proteomes" id="UP000280368"/>
    </source>
</evidence>
<dbReference type="NCBIfam" id="TIGR04057">
    <property type="entry name" value="SusC_RagA_signa"/>
    <property type="match status" value="1"/>
</dbReference>
<dbReference type="Gene3D" id="2.40.170.20">
    <property type="entry name" value="TonB-dependent receptor, beta-barrel domain"/>
    <property type="match status" value="1"/>
</dbReference>
<dbReference type="InterPro" id="IPR023996">
    <property type="entry name" value="TonB-dep_OMP_SusC/RagA"/>
</dbReference>
<sequence>MAYSFILGVSLFSSSSNANNTLAYATVQQQQPSKISGTITDGIGPVPGVTIAVKGKSLTVISDYKGEYVIEASPTDILVFSFMGFKTVEVSISSQKIVNVELKEDATALQEVKINAGYYSVKEKERTGSIAKITSKDIETQPVTNVLAAMQGRMAGVNITQQTGTGGSNFSIQIRGLNSLRKDGNAPLYIIDGVPYSSESIGYGITSTNMPGPTSPLNNINPADIESIDVLKDADATAIYGSRGSNGVVLVSTKKGKKGKTKFSGALSQGTGKVVRYMKMLNTEQYLAMRAEAFANDGITTYPDDAYDINGTWDKNRYTDWQKELIGGTAQITNINASVSGGSDLTQFLISTNYSKETTVFPGNFAYKKANVRLNVNHESEDKKFRINFTGGYTLQGNNQPSTDLTTEASLLAPNAPALYDEAGNLNWENNSFNNPLRNLNGLFKSKTYDLVANTLLSYSLIKNTEVKVNLGYTDLNHGESSTFPSTIYNPAFSFGSDMSYIFYNTTARQSWIIEPQLNWKASLRDIKTDILIGSTFQQQNNKLQAFQGSGFTSNSLIYNPAAASTTQVMAHNESVYKYHSLFGRINLNWKEKYIMNLTGRRDGSSRFGPGNNFAWFGAVGFAWIFSIEDFFKDNNILSSGKLRTSYGTTGSDQIGNYQFLNSYSPANAYYQGVIGLQPTRLYNANFGWETNKKLEIAIETGFFDDRLFFTAALYRNRSSDQLVGIPLPGTTGFASLQSNLDATVENRGLELTIRTVNLQTKDFSWISSLNFSTAKNKLISFPHLEESTYSNKYVIGQPLNIQKVYQYNGIDPQTGMYSFEDVNGDGKITALEDKQTIKDLNPSYFGGVHNQFKYKRWNLDFLFQFVKQKNFNTAAMIAVPGTKFNQQIAVLDHWQQPGDASTTQIYTSGANQAAVQALYNYVASDGVILDASYVRLKNIALSFDFPNKWFPSMNCKARLESQNLLTITSFKGSDPESTSIGFTPPLRVITAGLQFNF</sequence>
<accession>A0A3L9ZWH1</accession>
<dbReference type="InterPro" id="IPR037066">
    <property type="entry name" value="Plug_dom_sf"/>
</dbReference>
<keyword evidence="4 8" id="KW-0812">Transmembrane</keyword>
<comment type="similarity">
    <text evidence="8 9">Belongs to the TonB-dependent receptor family.</text>
</comment>
<dbReference type="InterPro" id="IPR012910">
    <property type="entry name" value="Plug_dom"/>
</dbReference>
<evidence type="ECO:0000256" key="5">
    <source>
        <dbReference type="ARBA" id="ARBA00023077"/>
    </source>
</evidence>
<comment type="caution">
    <text evidence="13">The sequence shown here is derived from an EMBL/GenBank/DDBJ whole genome shotgun (WGS) entry which is preliminary data.</text>
</comment>
<feature type="signal peptide" evidence="10">
    <location>
        <begin position="1"/>
        <end position="18"/>
    </location>
</feature>
<evidence type="ECO:0000256" key="7">
    <source>
        <dbReference type="ARBA" id="ARBA00023237"/>
    </source>
</evidence>
<dbReference type="Gene3D" id="2.170.130.10">
    <property type="entry name" value="TonB-dependent receptor, plug domain"/>
    <property type="match status" value="1"/>
</dbReference>
<feature type="domain" description="TonB-dependent receptor-like beta-barrel" evidence="11">
    <location>
        <begin position="401"/>
        <end position="810"/>
    </location>
</feature>
<dbReference type="Pfam" id="PF07715">
    <property type="entry name" value="Plug"/>
    <property type="match status" value="1"/>
</dbReference>
<keyword evidence="14" id="KW-1185">Reference proteome</keyword>
<dbReference type="AlphaFoldDB" id="A0A3L9ZWH1"/>
<evidence type="ECO:0000259" key="12">
    <source>
        <dbReference type="Pfam" id="PF07715"/>
    </source>
</evidence>
<proteinExistence type="inferred from homology"/>
<dbReference type="EMBL" id="REFH01000010">
    <property type="protein sequence ID" value="RMA74848.1"/>
    <property type="molecule type" value="Genomic_DNA"/>
</dbReference>
<dbReference type="InterPro" id="IPR000531">
    <property type="entry name" value="Beta-barrel_TonB"/>
</dbReference>
<dbReference type="Pfam" id="PF00593">
    <property type="entry name" value="TonB_dep_Rec_b-barrel"/>
    <property type="match status" value="1"/>
</dbReference>
<keyword evidence="3 8" id="KW-1134">Transmembrane beta strand</keyword>
<evidence type="ECO:0000256" key="4">
    <source>
        <dbReference type="ARBA" id="ARBA00022692"/>
    </source>
</evidence>
<dbReference type="SUPFAM" id="SSF49464">
    <property type="entry name" value="Carboxypeptidase regulatory domain-like"/>
    <property type="match status" value="1"/>
</dbReference>
<keyword evidence="6 8" id="KW-0472">Membrane</keyword>
<evidence type="ECO:0000256" key="10">
    <source>
        <dbReference type="SAM" id="SignalP"/>
    </source>
</evidence>
<evidence type="ECO:0000256" key="8">
    <source>
        <dbReference type="PROSITE-ProRule" id="PRU01360"/>
    </source>
</evidence>
<reference evidence="13 14" key="1">
    <citation type="submission" date="2018-10" db="EMBL/GenBank/DDBJ databases">
        <title>Genomic Encyclopedia of Archaeal and Bacterial Type Strains, Phase II (KMG-II): from individual species to whole genera.</title>
        <authorList>
            <person name="Goeker M."/>
        </authorList>
    </citation>
    <scope>NUCLEOTIDE SEQUENCE [LARGE SCALE GENOMIC DNA]</scope>
    <source>
        <strain evidence="13 14">DSM 19727</strain>
    </source>
</reference>
<comment type="subcellular location">
    <subcellularLocation>
        <location evidence="1 8">Cell outer membrane</location>
        <topology evidence="1 8">Multi-pass membrane protein</topology>
    </subcellularLocation>
</comment>
<feature type="domain" description="TonB-dependent receptor plug" evidence="12">
    <location>
        <begin position="124"/>
        <end position="248"/>
    </location>
</feature>
<evidence type="ECO:0000259" key="11">
    <source>
        <dbReference type="Pfam" id="PF00593"/>
    </source>
</evidence>
<dbReference type="GO" id="GO:0009279">
    <property type="term" value="C:cell outer membrane"/>
    <property type="evidence" value="ECO:0007669"/>
    <property type="project" value="UniProtKB-SubCell"/>
</dbReference>
<dbReference type="InterPro" id="IPR039426">
    <property type="entry name" value="TonB-dep_rcpt-like"/>
</dbReference>
<keyword evidence="2 8" id="KW-0813">Transport</keyword>
<dbReference type="InterPro" id="IPR036942">
    <property type="entry name" value="Beta-barrel_TonB_sf"/>
</dbReference>
<dbReference type="NCBIfam" id="TIGR04056">
    <property type="entry name" value="OMP_RagA_SusC"/>
    <property type="match status" value="1"/>
</dbReference>
<feature type="chain" id="PRO_5018059501" evidence="10">
    <location>
        <begin position="19"/>
        <end position="998"/>
    </location>
</feature>
<organism evidence="13 14">
    <name type="scientific">Flavobacterium weaverense</name>
    <dbReference type="NCBI Taxonomy" id="271156"/>
    <lineage>
        <taxon>Bacteria</taxon>
        <taxon>Pseudomonadati</taxon>
        <taxon>Bacteroidota</taxon>
        <taxon>Flavobacteriia</taxon>
        <taxon>Flavobacteriales</taxon>
        <taxon>Flavobacteriaceae</taxon>
        <taxon>Flavobacterium</taxon>
    </lineage>
</organism>
<dbReference type="PROSITE" id="PS52016">
    <property type="entry name" value="TONB_DEPENDENT_REC_3"/>
    <property type="match status" value="1"/>
</dbReference>
<evidence type="ECO:0000313" key="13">
    <source>
        <dbReference type="EMBL" id="RMA74848.1"/>
    </source>
</evidence>
<evidence type="ECO:0000256" key="9">
    <source>
        <dbReference type="RuleBase" id="RU003357"/>
    </source>
</evidence>
<dbReference type="InterPro" id="IPR023997">
    <property type="entry name" value="TonB-dep_OMP_SusC/RagA_CS"/>
</dbReference>
<keyword evidence="5 9" id="KW-0798">TonB box</keyword>
<keyword evidence="7 8" id="KW-0998">Cell outer membrane</keyword>
<evidence type="ECO:0000256" key="1">
    <source>
        <dbReference type="ARBA" id="ARBA00004571"/>
    </source>
</evidence>
<dbReference type="Proteomes" id="UP000280368">
    <property type="component" value="Unassembled WGS sequence"/>
</dbReference>
<gene>
    <name evidence="13" type="ORF">BC961_2178</name>
</gene>
<protein>
    <submittedName>
        <fullName evidence="13">TonB-linked SusC/RagA family outer membrane protein</fullName>
    </submittedName>
</protein>
<evidence type="ECO:0000256" key="6">
    <source>
        <dbReference type="ARBA" id="ARBA00023136"/>
    </source>
</evidence>
<dbReference type="Pfam" id="PF13715">
    <property type="entry name" value="CarbopepD_reg_2"/>
    <property type="match status" value="1"/>
</dbReference>
<dbReference type="SUPFAM" id="SSF56935">
    <property type="entry name" value="Porins"/>
    <property type="match status" value="1"/>
</dbReference>
<keyword evidence="10" id="KW-0732">Signal</keyword>